<dbReference type="EMBL" id="CP009512">
    <property type="protein sequence ID" value="AKB63945.1"/>
    <property type="molecule type" value="Genomic_DNA"/>
</dbReference>
<proteinExistence type="predicted"/>
<dbReference type="Pfam" id="PF26241">
    <property type="entry name" value="Cas_Csc1"/>
    <property type="match status" value="1"/>
</dbReference>
<evidence type="ECO:0000313" key="1">
    <source>
        <dbReference type="EMBL" id="AKB63945.1"/>
    </source>
</evidence>
<dbReference type="HOGENOM" id="CLU_095955_0_0_2"/>
<dbReference type="Proteomes" id="UP000033097">
    <property type="component" value="Chromosome"/>
</dbReference>
<dbReference type="InterPro" id="IPR017576">
    <property type="entry name" value="CRISPR-assoc_prot_Csc1"/>
</dbReference>
<dbReference type="PATRIC" id="fig|213585.10.peg.927"/>
<evidence type="ECO:0000313" key="2">
    <source>
        <dbReference type="Proteomes" id="UP000033097"/>
    </source>
</evidence>
<gene>
    <name evidence="1" type="ORF">MSMAS_0749</name>
</gene>
<dbReference type="STRING" id="213585.MSMAS_0749"/>
<dbReference type="GeneID" id="24838366"/>
<sequence>MSRNAQANLVGSLQKLPSQVQVRAFKGIIELMSELFFASLEPGDNYTTEPVILNTALYYALGYAKGNYINRPIKKGKGSAKQNPDYIEDTEELVNSVYVTPAKLINFAELTTEIYNSRSDDYVQSNVPTKIDSDANIPRYGARKQIQPGARFLFYVLTFDGTEPDMPPYIRLGKKRCKALVEWSEVDVSVSNGTYTTTHPILAEDTNLIPLGDISFKRMQPFDIIKKSRFSGDYLKIDSNEILPFEVRFLRRIRN</sequence>
<protein>
    <submittedName>
        <fullName evidence="1">CRISPR-associated protein Csc1</fullName>
    </submittedName>
</protein>
<organism evidence="1 2">
    <name type="scientific">Methanosarcina mazei S-6</name>
    <dbReference type="NCBI Taxonomy" id="213585"/>
    <lineage>
        <taxon>Archaea</taxon>
        <taxon>Methanobacteriati</taxon>
        <taxon>Methanobacteriota</taxon>
        <taxon>Stenosarchaea group</taxon>
        <taxon>Methanomicrobia</taxon>
        <taxon>Methanosarcinales</taxon>
        <taxon>Methanosarcinaceae</taxon>
        <taxon>Methanosarcina</taxon>
    </lineage>
</organism>
<dbReference type="KEGG" id="mmj:MSMAS_0749"/>
<name>A0A0E3RE77_METMZ</name>
<reference evidence="1 2" key="1">
    <citation type="submission" date="2014-07" db="EMBL/GenBank/DDBJ databases">
        <title>Methanogenic archaea and the global carbon cycle.</title>
        <authorList>
            <person name="Henriksen J.R."/>
            <person name="Luke J."/>
            <person name="Reinhart S."/>
            <person name="Benedict M.N."/>
            <person name="Youngblut N.D."/>
            <person name="Metcalf M.E."/>
            <person name="Whitaker R.J."/>
            <person name="Metcalf W.W."/>
        </authorList>
    </citation>
    <scope>NUCLEOTIDE SEQUENCE [LARGE SCALE GENOMIC DNA]</scope>
    <source>
        <strain evidence="1 2">S-6</strain>
    </source>
</reference>
<accession>A0A0E3RE77</accession>
<dbReference type="RefSeq" id="WP_050035458.1">
    <property type="nucleotide sequence ID" value="NZ_CP009512.1"/>
</dbReference>
<dbReference type="NCBIfam" id="TIGR03159">
    <property type="entry name" value="cas_Csc1"/>
    <property type="match status" value="1"/>
</dbReference>
<dbReference type="AlphaFoldDB" id="A0A0E3RE77"/>